<evidence type="ECO:0000313" key="3">
    <source>
        <dbReference type="Proteomes" id="UP001489902"/>
    </source>
</evidence>
<dbReference type="PANTHER" id="PTHR37783">
    <property type="entry name" value="MEMBRANE PROTEIN, PUTATIVE (AFU_ORTHOLOGUE AFUA_1G04315)-RELATED"/>
    <property type="match status" value="1"/>
</dbReference>
<evidence type="ECO:0000313" key="2">
    <source>
        <dbReference type="EMBL" id="WZH47157.1"/>
    </source>
</evidence>
<proteinExistence type="predicted"/>
<keyword evidence="1" id="KW-0472">Membrane</keyword>
<accession>A0ABZ2X279</accession>
<protein>
    <submittedName>
        <fullName evidence="2">Integral membrane protein</fullName>
    </submittedName>
</protein>
<organism evidence="2 3">
    <name type="scientific">Fusarium acuminatum</name>
    <dbReference type="NCBI Taxonomy" id="5515"/>
    <lineage>
        <taxon>Eukaryota</taxon>
        <taxon>Fungi</taxon>
        <taxon>Dikarya</taxon>
        <taxon>Ascomycota</taxon>
        <taxon>Pezizomycotina</taxon>
        <taxon>Sordariomycetes</taxon>
        <taxon>Hypocreomycetidae</taxon>
        <taxon>Hypocreales</taxon>
        <taxon>Nectriaceae</taxon>
        <taxon>Fusarium</taxon>
        <taxon>Fusarium tricinctum species complex</taxon>
    </lineage>
</organism>
<keyword evidence="1" id="KW-0812">Transmembrane</keyword>
<dbReference type="PANTHER" id="PTHR37783:SF1">
    <property type="entry name" value="MEMBRANE PROTEIN, PUTATIVE (AFU_ORTHOLOGUE AFUA_1G04315)-RELATED"/>
    <property type="match status" value="1"/>
</dbReference>
<dbReference type="Proteomes" id="UP001489902">
    <property type="component" value="Chromosome 5"/>
</dbReference>
<keyword evidence="3" id="KW-1185">Reference proteome</keyword>
<keyword evidence="1" id="KW-1133">Transmembrane helix</keyword>
<evidence type="ECO:0000256" key="1">
    <source>
        <dbReference type="SAM" id="Phobius"/>
    </source>
</evidence>
<feature type="transmembrane region" description="Helical" evidence="1">
    <location>
        <begin position="60"/>
        <end position="83"/>
    </location>
</feature>
<sequence>MSTRSSPVQITTYKRPRGLAALVFSGAVLSFISLAGVVFIPDESWIWQIFDDISSGRAESFRWIIKTGVPPLVVIHTIEAIAFDRTRLMRHGVPRWGLLWWKWVLTCWVEGFTCWQRFASVITTKQARH</sequence>
<gene>
    <name evidence="2" type="ORF">QYS62_008299</name>
</gene>
<reference evidence="2 3" key="1">
    <citation type="submission" date="2024-04" db="EMBL/GenBank/DDBJ databases">
        <title>Complete genome sequence of Fusarium acuminatum.</title>
        <authorList>
            <person name="Lan B."/>
        </authorList>
    </citation>
    <scope>NUCLEOTIDE SEQUENCE [LARGE SCALE GENOMIC DNA]</scope>
    <source>
        <strain evidence="2">1A</strain>
    </source>
</reference>
<feature type="transmembrane region" description="Helical" evidence="1">
    <location>
        <begin position="21"/>
        <end position="40"/>
    </location>
</feature>
<name>A0ABZ2X279_9HYPO</name>
<dbReference type="EMBL" id="CP151264">
    <property type="protein sequence ID" value="WZH47157.1"/>
    <property type="molecule type" value="Genomic_DNA"/>
</dbReference>